<dbReference type="Pfam" id="PF02622">
    <property type="entry name" value="DUF179"/>
    <property type="match status" value="1"/>
</dbReference>
<gene>
    <name evidence="2" type="ORF">JKP88DRAFT_265505</name>
</gene>
<dbReference type="AlphaFoldDB" id="A0A836C8M7"/>
<keyword evidence="3" id="KW-1185">Reference proteome</keyword>
<dbReference type="PANTHER" id="PTHR31984:SF17">
    <property type="entry name" value="TRANSCRIPTIONAL REGULATOR"/>
    <property type="match status" value="1"/>
</dbReference>
<dbReference type="EMBL" id="JAFCMP010000539">
    <property type="protein sequence ID" value="KAG5176232.1"/>
    <property type="molecule type" value="Genomic_DNA"/>
</dbReference>
<dbReference type="Gene3D" id="3.40.1740.10">
    <property type="entry name" value="VC0467-like"/>
    <property type="match status" value="1"/>
</dbReference>
<feature type="compositionally biased region" description="Polar residues" evidence="1">
    <location>
        <begin position="9"/>
        <end position="24"/>
    </location>
</feature>
<comment type="caution">
    <text evidence="2">The sequence shown here is derived from an EMBL/GenBank/DDBJ whole genome shotgun (WGS) entry which is preliminary data.</text>
</comment>
<dbReference type="Proteomes" id="UP000664859">
    <property type="component" value="Unassembled WGS sequence"/>
</dbReference>
<reference evidence="2" key="1">
    <citation type="submission" date="2021-02" db="EMBL/GenBank/DDBJ databases">
        <title>First Annotated Genome of the Yellow-green Alga Tribonema minus.</title>
        <authorList>
            <person name="Mahan K.M."/>
        </authorList>
    </citation>
    <scope>NUCLEOTIDE SEQUENCE</scope>
    <source>
        <strain evidence="2">UTEX B ZZ1240</strain>
    </source>
</reference>
<feature type="region of interest" description="Disordered" evidence="1">
    <location>
        <begin position="41"/>
        <end position="66"/>
    </location>
</feature>
<dbReference type="PANTHER" id="PTHR31984">
    <property type="entry name" value="TRANSPORTER, PUTATIVE (DUF179)-RELATED"/>
    <property type="match status" value="1"/>
</dbReference>
<dbReference type="InterPro" id="IPR003774">
    <property type="entry name" value="AlgH-like"/>
</dbReference>
<accession>A0A836C8M7</accession>
<evidence type="ECO:0000256" key="1">
    <source>
        <dbReference type="SAM" id="MobiDB-lite"/>
    </source>
</evidence>
<evidence type="ECO:0000313" key="3">
    <source>
        <dbReference type="Proteomes" id="UP000664859"/>
    </source>
</evidence>
<proteinExistence type="predicted"/>
<organism evidence="2 3">
    <name type="scientific">Tribonema minus</name>
    <dbReference type="NCBI Taxonomy" id="303371"/>
    <lineage>
        <taxon>Eukaryota</taxon>
        <taxon>Sar</taxon>
        <taxon>Stramenopiles</taxon>
        <taxon>Ochrophyta</taxon>
        <taxon>PX clade</taxon>
        <taxon>Xanthophyceae</taxon>
        <taxon>Tribonematales</taxon>
        <taxon>Tribonemataceae</taxon>
        <taxon>Tribonema</taxon>
    </lineage>
</organism>
<dbReference type="OrthoDB" id="272750at2759"/>
<dbReference type="SUPFAM" id="SSF143456">
    <property type="entry name" value="VC0467-like"/>
    <property type="match status" value="1"/>
</dbReference>
<protein>
    <submittedName>
        <fullName evidence="2">Uncharacterized protein</fullName>
    </submittedName>
</protein>
<name>A0A836C8M7_9STRA</name>
<evidence type="ECO:0000313" key="2">
    <source>
        <dbReference type="EMBL" id="KAG5176232.1"/>
    </source>
</evidence>
<sequence>MYMQHLPSARSTASHSSVEASTGAEQLQLRMAAEQPAHDFRIGGSAQDAPRAFAGPPPPPGADGSGYSRLSLFDWRRFRAKLIAGSEEAWHERLQRNVNPRLKDVETWAHELAAPEPGCLLLASPDHFTGQESQYSQAVIFLVQHNANGSVGFVLNRPTQFTIGTVTTGMEVFNACPLMWGGDLGRGTVQMVHAFDAERMPGARKIIDGVYVGGGVLDAQEAVARGQAKPGDFKFFLQLFGKAPGHLQAEMDAGKWICAATSKELILKPCINLPVPLWREVLTLMGGKHSILGRLTYGDL</sequence>
<feature type="region of interest" description="Disordered" evidence="1">
    <location>
        <begin position="1"/>
        <end position="24"/>
    </location>
</feature>